<dbReference type="RefSeq" id="XP_023624607.1">
    <property type="nucleotide sequence ID" value="XM_023768839.1"/>
</dbReference>
<feature type="region of interest" description="Disordered" evidence="1">
    <location>
        <begin position="65"/>
        <end position="88"/>
    </location>
</feature>
<dbReference type="EMBL" id="FJUY01000004">
    <property type="protein sequence ID" value="CZT17716.1"/>
    <property type="molecule type" value="Genomic_DNA"/>
</dbReference>
<evidence type="ECO:0000313" key="3">
    <source>
        <dbReference type="Proteomes" id="UP000225277"/>
    </source>
</evidence>
<proteinExistence type="predicted"/>
<reference evidence="2 3" key="1">
    <citation type="submission" date="2016-03" db="EMBL/GenBank/DDBJ databases">
        <authorList>
            <person name="Ploux O."/>
        </authorList>
    </citation>
    <scope>NUCLEOTIDE SEQUENCE [LARGE SCALE GENOMIC DNA]</scope>
    <source>
        <strain evidence="2 3">URUG2</strain>
    </source>
</reference>
<dbReference type="STRING" id="112498.A0A2D3V2F8"/>
<name>A0A2D3V2F8_9PEZI</name>
<protein>
    <recommendedName>
        <fullName evidence="4">Protein kinase domain-containing protein</fullName>
    </recommendedName>
</protein>
<gene>
    <name evidence="2" type="ORF">RCC_03553</name>
</gene>
<accession>A0A2D3V2F8</accession>
<dbReference type="OrthoDB" id="3648779at2759"/>
<dbReference type="Proteomes" id="UP000225277">
    <property type="component" value="Unassembled WGS sequence"/>
</dbReference>
<evidence type="ECO:0000256" key="1">
    <source>
        <dbReference type="SAM" id="MobiDB-lite"/>
    </source>
</evidence>
<keyword evidence="3" id="KW-1185">Reference proteome</keyword>
<dbReference type="SUPFAM" id="SSF56112">
    <property type="entry name" value="Protein kinase-like (PK-like)"/>
    <property type="match status" value="1"/>
</dbReference>
<dbReference type="AlphaFoldDB" id="A0A2D3V2F8"/>
<dbReference type="InterPro" id="IPR011009">
    <property type="entry name" value="Kinase-like_dom_sf"/>
</dbReference>
<feature type="compositionally biased region" description="Low complexity" evidence="1">
    <location>
        <begin position="66"/>
        <end position="78"/>
    </location>
</feature>
<evidence type="ECO:0008006" key="4">
    <source>
        <dbReference type="Google" id="ProtNLM"/>
    </source>
</evidence>
<sequence>MASIRGHEVVHSDDGKYHIRLGNAITEPKTKIRGSSVAVFHGTMLKLKVEATNSATDGRYRMVYRPSVSPPSGSDSSSVLNEQLPAHGVPDHTIEQQDVVAPVYEEGEEIIVKIFTVGHSSWSRANVEIASLKCLTQHQCQHAPTYLGDFDNRRAGPRGEVVRYVLMSKLPGYALADSEDWKDEGTEGKVRSAFATAIDAVHSCCVDNDSHMGRNVLWSEEEEKGYIVDFERAIFYTSSSKIPAVYSDFDWWNIDN</sequence>
<evidence type="ECO:0000313" key="2">
    <source>
        <dbReference type="EMBL" id="CZT17716.1"/>
    </source>
</evidence>
<dbReference type="GeneID" id="35598754"/>
<organism evidence="2 3">
    <name type="scientific">Ramularia collo-cygni</name>
    <dbReference type="NCBI Taxonomy" id="112498"/>
    <lineage>
        <taxon>Eukaryota</taxon>
        <taxon>Fungi</taxon>
        <taxon>Dikarya</taxon>
        <taxon>Ascomycota</taxon>
        <taxon>Pezizomycotina</taxon>
        <taxon>Dothideomycetes</taxon>
        <taxon>Dothideomycetidae</taxon>
        <taxon>Mycosphaerellales</taxon>
        <taxon>Mycosphaerellaceae</taxon>
        <taxon>Ramularia</taxon>
    </lineage>
</organism>